<gene>
    <name evidence="1" type="ORF">CVD27_01135</name>
</gene>
<evidence type="ECO:0000313" key="1">
    <source>
        <dbReference type="EMBL" id="PLS09478.1"/>
    </source>
</evidence>
<dbReference type="OrthoDB" id="2609987at2"/>
<reference evidence="1 2" key="1">
    <citation type="submission" date="2017-11" db="EMBL/GenBank/DDBJ databases">
        <title>Comparitive Functional Genomics of Dry Heat Resistant strains isolated from the Viking Spacecraft.</title>
        <authorList>
            <person name="Seuylemezian A."/>
            <person name="Cooper K."/>
            <person name="Vaishampayan P."/>
        </authorList>
    </citation>
    <scope>NUCLEOTIDE SEQUENCE [LARGE SCALE GENOMIC DNA]</scope>
    <source>
        <strain evidence="1 2">V32-6</strain>
    </source>
</reference>
<proteinExistence type="predicted"/>
<accession>A0A2N5HVD1</accession>
<dbReference type="AlphaFoldDB" id="A0A2N5HVD1"/>
<dbReference type="EMBL" id="PGVE01000012">
    <property type="protein sequence ID" value="PLS09478.1"/>
    <property type="molecule type" value="Genomic_DNA"/>
</dbReference>
<evidence type="ECO:0000313" key="2">
    <source>
        <dbReference type="Proteomes" id="UP000234950"/>
    </source>
</evidence>
<organism evidence="1 2">
    <name type="scientific">Neobacillus cucumis</name>
    <dbReference type="NCBI Taxonomy" id="1740721"/>
    <lineage>
        <taxon>Bacteria</taxon>
        <taxon>Bacillati</taxon>
        <taxon>Bacillota</taxon>
        <taxon>Bacilli</taxon>
        <taxon>Bacillales</taxon>
        <taxon>Bacillaceae</taxon>
        <taxon>Neobacillus</taxon>
    </lineage>
</organism>
<dbReference type="RefSeq" id="WP_101646062.1">
    <property type="nucleotide sequence ID" value="NZ_PGVE01000012.1"/>
</dbReference>
<sequence>MNPEDPISLGAHCILQTRRNGFFLVAEIEAEAGNVDIEEYVFIRISRREANALLNAGAMRCQVTNQIPTSDNLDVTFVCVLILNGEAFALFDVENNTDDAVLVTISVAEARRLIRRGARQCTVINRRIF</sequence>
<protein>
    <recommendedName>
        <fullName evidence="3">Spore coat protein</fullName>
    </recommendedName>
</protein>
<evidence type="ECO:0008006" key="3">
    <source>
        <dbReference type="Google" id="ProtNLM"/>
    </source>
</evidence>
<name>A0A2N5HVD1_9BACI</name>
<dbReference type="Proteomes" id="UP000234950">
    <property type="component" value="Unassembled WGS sequence"/>
</dbReference>
<comment type="caution">
    <text evidence="1">The sequence shown here is derived from an EMBL/GenBank/DDBJ whole genome shotgun (WGS) entry which is preliminary data.</text>
</comment>
<keyword evidence="2" id="KW-1185">Reference proteome</keyword>